<reference evidence="3" key="1">
    <citation type="submission" date="2018-02" db="EMBL/GenBank/DDBJ databases">
        <title>Rhizophora mucronata_Transcriptome.</title>
        <authorList>
            <person name="Meera S.P."/>
            <person name="Sreeshan A."/>
            <person name="Augustine A."/>
        </authorList>
    </citation>
    <scope>NUCLEOTIDE SEQUENCE</scope>
    <source>
        <tissue evidence="3">Leaf</tissue>
    </source>
</reference>
<evidence type="ECO:0000256" key="1">
    <source>
        <dbReference type="SAM" id="MobiDB-lite"/>
    </source>
</evidence>
<feature type="domain" description="Atos-like C-terminal" evidence="2">
    <location>
        <begin position="139"/>
        <end position="221"/>
    </location>
</feature>
<dbReference type="InterPro" id="IPR033473">
    <property type="entry name" value="Atos-like_C"/>
</dbReference>
<evidence type="ECO:0000313" key="3">
    <source>
        <dbReference type="EMBL" id="MBX05515.1"/>
    </source>
</evidence>
<dbReference type="InterPro" id="IPR051506">
    <property type="entry name" value="ATOS_Transcription_Regulators"/>
</dbReference>
<evidence type="ECO:0000259" key="2">
    <source>
        <dbReference type="Pfam" id="PF13889"/>
    </source>
</evidence>
<sequence length="221" mass="24772">MKGRIQLVLSNPEKTPIHTFLCNYDLSDMPAGTKTFLRQKITLSSCGSTKFGGNGRNGDSDIKDDVKMSSVPDISMETDNLNGLDSLRTRSSQHNRLGGTENTNTGVKDGSLPNSYHVHLKKSVHSPSKVNDNTTGSGVLRYALHLRFLCPFPKKSSRSVQRCNSDPLSAPAANKINIERDRRFYLYSDMRVVFPQRHSDTDEGKLHVEYDYPSDPKYFDI</sequence>
<dbReference type="Pfam" id="PF13889">
    <property type="entry name" value="Chromosome_seg"/>
    <property type="match status" value="1"/>
</dbReference>
<accession>A0A2P2KIE4</accession>
<dbReference type="AlphaFoldDB" id="A0A2P2KIE4"/>
<name>A0A2P2KIE4_RHIMU</name>
<feature type="region of interest" description="Disordered" evidence="1">
    <location>
        <begin position="91"/>
        <end position="111"/>
    </location>
</feature>
<dbReference type="PANTHER" id="PTHR13199:SF11">
    <property type="entry name" value="PROTEIN ATOSSA"/>
    <property type="match status" value="1"/>
</dbReference>
<organism evidence="3">
    <name type="scientific">Rhizophora mucronata</name>
    <name type="common">Asiatic mangrove</name>
    <dbReference type="NCBI Taxonomy" id="61149"/>
    <lineage>
        <taxon>Eukaryota</taxon>
        <taxon>Viridiplantae</taxon>
        <taxon>Streptophyta</taxon>
        <taxon>Embryophyta</taxon>
        <taxon>Tracheophyta</taxon>
        <taxon>Spermatophyta</taxon>
        <taxon>Magnoliopsida</taxon>
        <taxon>eudicotyledons</taxon>
        <taxon>Gunneridae</taxon>
        <taxon>Pentapetalae</taxon>
        <taxon>rosids</taxon>
        <taxon>fabids</taxon>
        <taxon>Malpighiales</taxon>
        <taxon>Rhizophoraceae</taxon>
        <taxon>Rhizophora</taxon>
    </lineage>
</organism>
<protein>
    <recommendedName>
        <fullName evidence="2">Atos-like C-terminal domain-containing protein</fullName>
    </recommendedName>
</protein>
<proteinExistence type="predicted"/>
<dbReference type="EMBL" id="GGEC01025031">
    <property type="protein sequence ID" value="MBX05515.1"/>
    <property type="molecule type" value="Transcribed_RNA"/>
</dbReference>
<dbReference type="PANTHER" id="PTHR13199">
    <property type="entry name" value="GH03947P"/>
    <property type="match status" value="1"/>
</dbReference>
<feature type="compositionally biased region" description="Polar residues" evidence="1">
    <location>
        <begin position="91"/>
        <end position="106"/>
    </location>
</feature>